<dbReference type="Pfam" id="PF09363">
    <property type="entry name" value="XFP_C"/>
    <property type="match status" value="1"/>
</dbReference>
<reference evidence="4 5" key="2">
    <citation type="journal article" date="2020" name="Cell Rep.">
        <title>Acquisition and Adaptation of Ultra-small Parasitic Reduced Genome Bacteria to Mammalian Hosts.</title>
        <authorList>
            <person name="McLean J.S."/>
            <person name="Bor B."/>
            <person name="Kerns K.A."/>
            <person name="Liu Q."/>
            <person name="To T.T."/>
            <person name="Solden L."/>
            <person name="Hendrickson E.L."/>
            <person name="Wrighton K."/>
            <person name="Shi W."/>
            <person name="He X."/>
        </authorList>
    </citation>
    <scope>NUCLEOTIDE SEQUENCE [LARGE SCALE GENOMIC DNA]</scope>
    <source>
        <strain evidence="4 5">TM7_KMM_G3_1_HOT_351</strain>
    </source>
</reference>
<name>A0ABY0FKU2_9BACT</name>
<reference evidence="4 5" key="1">
    <citation type="journal article" date="2018" name="bioRxiv">
        <title>Evidence of independent acquisition and adaption of ultra-small bacteria to human hosts across the highly diverse yet reduced genomes of the phylum Saccharibacteria.</title>
        <authorList>
            <person name="McLean J.S."/>
            <person name="Bor B."/>
            <person name="To T.T."/>
            <person name="Liu Q."/>
            <person name="Kearns K.A."/>
            <person name="Solden L.M."/>
            <person name="Wrighton K.C."/>
            <person name="He X."/>
            <person name="Shi W."/>
        </authorList>
    </citation>
    <scope>NUCLEOTIDE SEQUENCE [LARGE SCALE GENOMIC DNA]</scope>
    <source>
        <strain evidence="4 5">TM7_KMM_G3_1_HOT_351</strain>
    </source>
</reference>
<dbReference type="Gene3D" id="3.40.50.920">
    <property type="match status" value="1"/>
</dbReference>
<evidence type="ECO:0000313" key="5">
    <source>
        <dbReference type="Proteomes" id="UP001191004"/>
    </source>
</evidence>
<dbReference type="EMBL" id="PRLL01000001">
    <property type="protein sequence ID" value="RYC74045.1"/>
    <property type="molecule type" value="Genomic_DNA"/>
</dbReference>
<keyword evidence="2 4" id="KW-0456">Lyase</keyword>
<comment type="caution">
    <text evidence="4">The sequence shown here is derived from an EMBL/GenBank/DDBJ whole genome shotgun (WGS) entry which is preliminary data.</text>
</comment>
<dbReference type="InterPro" id="IPR009014">
    <property type="entry name" value="Transketo_C/PFOR_II"/>
</dbReference>
<keyword evidence="5" id="KW-1185">Reference proteome</keyword>
<evidence type="ECO:0000259" key="3">
    <source>
        <dbReference type="Pfam" id="PF09363"/>
    </source>
</evidence>
<protein>
    <submittedName>
        <fullName evidence="4">Xylulose-5-phosphate phosphoketolase</fullName>
        <ecNumber evidence="4">4.1.2.9</ecNumber>
    </submittedName>
</protein>
<dbReference type="RefSeq" id="WP_164998452.1">
    <property type="nucleotide sequence ID" value="NZ_PRLL01000001.1"/>
</dbReference>
<comment type="similarity">
    <text evidence="1">Belongs to the XFP family.</text>
</comment>
<gene>
    <name evidence="4" type="primary">xpkA</name>
    <name evidence="4" type="ORF">G3KMM_00093</name>
</gene>
<proteinExistence type="inferred from homology"/>
<dbReference type="PANTHER" id="PTHR31273:SF0">
    <property type="entry name" value="PHOSPHOKETOLASE-RELATED"/>
    <property type="match status" value="1"/>
</dbReference>
<dbReference type="Proteomes" id="UP001191004">
    <property type="component" value="Unassembled WGS sequence"/>
</dbReference>
<dbReference type="Pfam" id="PF03894">
    <property type="entry name" value="XFP"/>
    <property type="match status" value="1"/>
</dbReference>
<feature type="domain" description="Xylulose 5-phosphate/Fructose 6-phosphate phosphoketolase C-terminal" evidence="3">
    <location>
        <begin position="202"/>
        <end position="393"/>
    </location>
</feature>
<dbReference type="InterPro" id="IPR018969">
    <property type="entry name" value="Xul5P/Fru6P_PKetolase_C"/>
</dbReference>
<dbReference type="InterPro" id="IPR005593">
    <property type="entry name" value="Xul5P/Fru6P_PKetolase"/>
</dbReference>
<accession>A0ABY0FKU2</accession>
<dbReference type="PANTHER" id="PTHR31273">
    <property type="entry name" value="PHOSPHOKETOLASE-RELATED"/>
    <property type="match status" value="1"/>
</dbReference>
<dbReference type="GO" id="GO:0050193">
    <property type="term" value="F:phosphoketolase activity"/>
    <property type="evidence" value="ECO:0007669"/>
    <property type="project" value="UniProtKB-EC"/>
</dbReference>
<dbReference type="InterPro" id="IPR029061">
    <property type="entry name" value="THDP-binding"/>
</dbReference>
<dbReference type="Gene3D" id="3.40.50.970">
    <property type="match status" value="1"/>
</dbReference>
<evidence type="ECO:0000313" key="4">
    <source>
        <dbReference type="EMBL" id="RYC74045.1"/>
    </source>
</evidence>
<evidence type="ECO:0000256" key="1">
    <source>
        <dbReference type="ARBA" id="ARBA00005623"/>
    </source>
</evidence>
<dbReference type="EC" id="4.1.2.9" evidence="4"/>
<dbReference type="SUPFAM" id="SSF52518">
    <property type="entry name" value="Thiamin diphosphate-binding fold (THDP-binding)"/>
    <property type="match status" value="1"/>
</dbReference>
<sequence length="397" mass="44966">MNNFEPGSTKKSIAKVFGHKLKEQAEQDSSFYLFSPDETTSNKLDEIYQATTRAWGVSLPKKKWDLPESPDGRIVELLSENVLFSVMIGHLLSNEPAMMTSYEAFFTIILSQIIQHLKFLEQSEEVSWRPQYPSVNLLSTSTCWRQDHNGFSHQSPMLISSLLDRPGHHVNCFFPVDASSVAPCFDFLMQSKSQVNLVTFNKTDEPIWQTEQEAKQNFETGCSLFEFISNKKDDDTFDYLFVTAGDIATREAVEAIKILRQDLPEMHFGLINISALTYGAIGTTKNPLSQADFNQLFGQSAPISTSFHGYPNTFTDILSNYTDKKRIKGHGFEEQGSTVTPFAMLTMNHASRLHLALDVAAEFDRNDLIEKYQKQLGKYQDYALEHGIDHPELGIDN</sequence>
<organism evidence="4 5">
    <name type="scientific">Candidatus Nanosyncoccus nanoralicus</name>
    <dbReference type="NCBI Taxonomy" id="2171996"/>
    <lineage>
        <taxon>Bacteria</taxon>
        <taxon>Candidatus Saccharimonadota</taxon>
        <taxon>Candidatus Nanosyncoccalia</taxon>
        <taxon>Candidatus Nanosyncoccales</taxon>
        <taxon>Candidatus Nanosyncoccaceae</taxon>
        <taxon>Candidatus Nanosyncoccus</taxon>
    </lineage>
</organism>
<evidence type="ECO:0000256" key="2">
    <source>
        <dbReference type="ARBA" id="ARBA00023239"/>
    </source>
</evidence>